<dbReference type="AlphaFoldDB" id="A0A161PTG9"/>
<accession>A0A161PTG9</accession>
<organism evidence="1 2">
    <name type="scientific">Bdellovibrio bacteriovorus</name>
    <dbReference type="NCBI Taxonomy" id="959"/>
    <lineage>
        <taxon>Bacteria</taxon>
        <taxon>Pseudomonadati</taxon>
        <taxon>Bdellovibrionota</taxon>
        <taxon>Bdellovibrionia</taxon>
        <taxon>Bdellovibrionales</taxon>
        <taxon>Pseudobdellovibrionaceae</taxon>
        <taxon>Bdellovibrio</taxon>
    </lineage>
</organism>
<dbReference type="OrthoDB" id="5514425at2"/>
<name>A0A161PTG9_BDEBC</name>
<comment type="caution">
    <text evidence="1">The sequence shown here is derived from an EMBL/GenBank/DDBJ whole genome shotgun (WGS) entry which is preliminary data.</text>
</comment>
<dbReference type="InterPro" id="IPR056298">
    <property type="entry name" value="AlkZ-rel"/>
</dbReference>
<protein>
    <submittedName>
        <fullName evidence="1">Uncharacterized protein</fullName>
    </submittedName>
</protein>
<dbReference type="Pfam" id="PF24741">
    <property type="entry name" value="AlkZ-rel"/>
    <property type="match status" value="1"/>
</dbReference>
<evidence type="ECO:0000313" key="2">
    <source>
        <dbReference type="Proteomes" id="UP000075799"/>
    </source>
</evidence>
<reference evidence="1 2" key="1">
    <citation type="submission" date="2016-03" db="EMBL/GenBank/DDBJ databases">
        <authorList>
            <person name="Ploux O."/>
        </authorList>
    </citation>
    <scope>NUCLEOTIDE SEQUENCE [LARGE SCALE GENOMIC DNA]</scope>
    <source>
        <strain evidence="1 2">EC13</strain>
    </source>
</reference>
<dbReference type="RefSeq" id="WP_063204770.1">
    <property type="nucleotide sequence ID" value="NZ_LUKD01000001.1"/>
</dbReference>
<gene>
    <name evidence="1" type="ORF">AZI87_02040</name>
</gene>
<evidence type="ECO:0000313" key="1">
    <source>
        <dbReference type="EMBL" id="KYG68066.1"/>
    </source>
</evidence>
<dbReference type="Proteomes" id="UP000075799">
    <property type="component" value="Unassembled WGS sequence"/>
</dbReference>
<proteinExistence type="predicted"/>
<sequence length="229" mass="26709">MTSKTKKRKMVEAIERRGCLLVYPLQNQKEPSSLWSELYPRSEMVWGWDSDADDRVGEMWILREELSRSEEVVYAKWFRNRATFFSKKVFINLLAYLGTSKGFIHLPKASQEALDSFLMDSPQSTKIIKENLGWQGKMMESHYNRAMKPLWNYLFIVGFGEVDDSSFPSLNMAATQTLFEDLWLQSQEISEEKAEAFLLKTLGEENLFMKYARRVRGSAKTLEDKTPSR</sequence>
<dbReference type="EMBL" id="LUKD01000001">
    <property type="protein sequence ID" value="KYG68066.1"/>
    <property type="molecule type" value="Genomic_DNA"/>
</dbReference>